<dbReference type="InterPro" id="IPR013584">
    <property type="entry name" value="RAP"/>
</dbReference>
<sequence>MIMTARTAEEVFKRVLQMFGNRSQWQHTGTQMLSAGCVLANESFYGGPSHICSTRQSHWPLGGLPIFTVRFYSQYEIDVQDVVKTKQGHDVQRSEKTSPKSQLHSEQAAKRVSFYDHLSECKSPSDVLDLAGRYTSTHRRVSNCLTRCWETTKKMTEDQRRYELRLMFEHAGFEDLLQNSMKDAQRMRSEDLTYSLLAMVKLGVPVRSRVVQTLIRVCQENLNEFDEKSLSVLASSLEHMESSPNVDALKDGVRLIIEAKLPRIQTIVALQTLMRHIGRNASVDLKKKMERKALSLAAQFTLPNAQYMIITLASMGFCSKPLLDVCSKTIAAHVHGVPFNRLMKVLMSCKELNYRDLVLFTAISDYVGSTIDMWNNRQVILFLSAFEDLSYCPTAILDAFAERVSRNPEALGLKDVLSVLKTYSSLNHDLQEGRDLFLESMTKMVEFYMLKVAASDLLKVVYYLCVLGHFPAIPLEQLLLQDTMEKIGVQGGRLQKGMEKKLQLVDLCLRLDRPSLPNPLTIQAEALGALDLNDLVVNAGLSRTLRSLAQDGLLHVVEGVVVEDRYFIDGVITLLEATGGSTLSVREALLPEQRESRMAVFCAPPSSFGYGTSRPRGNLAVKMRHLKALGYTPVVFSEHELDNLLEEERTELVRSQIFPEHERLAFIEPRTEEEREV</sequence>
<keyword evidence="2" id="KW-0496">Mitochondrion</keyword>
<dbReference type="SMART" id="SM00952">
    <property type="entry name" value="RAP"/>
    <property type="match status" value="1"/>
</dbReference>
<feature type="domain" description="RAP" evidence="3">
    <location>
        <begin position="598"/>
        <end position="655"/>
    </location>
</feature>
<comment type="caution">
    <text evidence="4">The sequence shown here is derived from an EMBL/GenBank/DDBJ whole genome shotgun (WGS) entry which is preliminary data.</text>
</comment>
<dbReference type="Pfam" id="PF06743">
    <property type="entry name" value="FAST_1"/>
    <property type="match status" value="1"/>
</dbReference>
<dbReference type="InterPro" id="IPR050870">
    <property type="entry name" value="FAST_kinase"/>
</dbReference>
<gene>
    <name evidence="4" type="ORF">UPYG_G00025440</name>
</gene>
<evidence type="ECO:0000313" key="5">
    <source>
        <dbReference type="Proteomes" id="UP001557470"/>
    </source>
</evidence>
<dbReference type="EMBL" id="JAGEUA010000001">
    <property type="protein sequence ID" value="KAL1022345.1"/>
    <property type="molecule type" value="Genomic_DNA"/>
</dbReference>
<dbReference type="CDD" id="cd23739">
    <property type="entry name" value="TBRG4-like_N"/>
    <property type="match status" value="1"/>
</dbReference>
<name>A0ABD0XLV4_UMBPY</name>
<protein>
    <recommendedName>
        <fullName evidence="3">RAP domain-containing protein</fullName>
    </recommendedName>
</protein>
<dbReference type="PROSITE" id="PS51286">
    <property type="entry name" value="RAP"/>
    <property type="match status" value="1"/>
</dbReference>
<keyword evidence="5" id="KW-1185">Reference proteome</keyword>
<evidence type="ECO:0000256" key="2">
    <source>
        <dbReference type="ARBA" id="ARBA00023128"/>
    </source>
</evidence>
<organism evidence="4 5">
    <name type="scientific">Umbra pygmaea</name>
    <name type="common">Eastern mudminnow</name>
    <dbReference type="NCBI Taxonomy" id="75934"/>
    <lineage>
        <taxon>Eukaryota</taxon>
        <taxon>Metazoa</taxon>
        <taxon>Chordata</taxon>
        <taxon>Craniata</taxon>
        <taxon>Vertebrata</taxon>
        <taxon>Euteleostomi</taxon>
        <taxon>Actinopterygii</taxon>
        <taxon>Neopterygii</taxon>
        <taxon>Teleostei</taxon>
        <taxon>Protacanthopterygii</taxon>
        <taxon>Esociformes</taxon>
        <taxon>Umbridae</taxon>
        <taxon>Umbra</taxon>
    </lineage>
</organism>
<proteinExistence type="predicted"/>
<dbReference type="GO" id="GO:0005739">
    <property type="term" value="C:mitochondrion"/>
    <property type="evidence" value="ECO:0007669"/>
    <property type="project" value="UniProtKB-SubCell"/>
</dbReference>
<dbReference type="AlphaFoldDB" id="A0ABD0XLV4"/>
<reference evidence="4 5" key="1">
    <citation type="submission" date="2024-06" db="EMBL/GenBank/DDBJ databases">
        <authorList>
            <person name="Pan Q."/>
            <person name="Wen M."/>
            <person name="Jouanno E."/>
            <person name="Zahm M."/>
            <person name="Klopp C."/>
            <person name="Cabau C."/>
            <person name="Louis A."/>
            <person name="Berthelot C."/>
            <person name="Parey E."/>
            <person name="Roest Crollius H."/>
            <person name="Montfort J."/>
            <person name="Robinson-Rechavi M."/>
            <person name="Bouchez O."/>
            <person name="Lampietro C."/>
            <person name="Lopez Roques C."/>
            <person name="Donnadieu C."/>
            <person name="Postlethwait J."/>
            <person name="Bobe J."/>
            <person name="Verreycken H."/>
            <person name="Guiguen Y."/>
        </authorList>
    </citation>
    <scope>NUCLEOTIDE SEQUENCE [LARGE SCALE GENOMIC DNA]</scope>
    <source>
        <strain evidence="4">Up_M1</strain>
        <tissue evidence="4">Testis</tissue>
    </source>
</reference>
<dbReference type="InterPro" id="IPR010622">
    <property type="entry name" value="FAST_Leu-rich"/>
</dbReference>
<accession>A0ABD0XLV4</accession>
<dbReference type="PANTHER" id="PTHR21228">
    <property type="entry name" value="FAST LEU-RICH DOMAIN-CONTAINING"/>
    <property type="match status" value="1"/>
</dbReference>
<evidence type="ECO:0000313" key="4">
    <source>
        <dbReference type="EMBL" id="KAL1022345.1"/>
    </source>
</evidence>
<dbReference type="Proteomes" id="UP001557470">
    <property type="component" value="Unassembled WGS sequence"/>
</dbReference>
<dbReference type="PANTHER" id="PTHR21228:SF1">
    <property type="entry name" value="FAST KINASE DOMAIN-CONTAINING PROTEIN 2, MITOCHONDRIAL"/>
    <property type="match status" value="1"/>
</dbReference>
<evidence type="ECO:0000256" key="1">
    <source>
        <dbReference type="ARBA" id="ARBA00004173"/>
    </source>
</evidence>
<comment type="subcellular location">
    <subcellularLocation>
        <location evidence="1">Mitochondrion</location>
    </subcellularLocation>
</comment>
<evidence type="ECO:0000259" key="3">
    <source>
        <dbReference type="PROSITE" id="PS51286"/>
    </source>
</evidence>